<evidence type="ECO:0000313" key="4">
    <source>
        <dbReference type="Proteomes" id="UP000494206"/>
    </source>
</evidence>
<keyword evidence="1" id="KW-1133">Transmembrane helix</keyword>
<dbReference type="AlphaFoldDB" id="A0A8S1FD12"/>
<reference evidence="3 4" key="1">
    <citation type="submission" date="2020-04" db="EMBL/GenBank/DDBJ databases">
        <authorList>
            <person name="Laetsch R D."/>
            <person name="Stevens L."/>
            <person name="Kumar S."/>
            <person name="Blaxter L. M."/>
        </authorList>
    </citation>
    <scope>NUCLEOTIDE SEQUENCE [LARGE SCALE GENOMIC DNA]</scope>
</reference>
<sequence>MKLTAVIFFVIVGFCSSTSIQEDDIYEDFEPFLYTTTSSPMWEMPNSGDLLVGMVVAIAAFVLFALIVAVCVFPRRGSRVEF</sequence>
<keyword evidence="1" id="KW-0812">Transmembrane</keyword>
<feature type="chain" id="PRO_5035723767" evidence="2">
    <location>
        <begin position="18"/>
        <end position="82"/>
    </location>
</feature>
<evidence type="ECO:0000256" key="1">
    <source>
        <dbReference type="SAM" id="Phobius"/>
    </source>
</evidence>
<dbReference type="Proteomes" id="UP000494206">
    <property type="component" value="Unassembled WGS sequence"/>
</dbReference>
<feature type="signal peptide" evidence="2">
    <location>
        <begin position="1"/>
        <end position="17"/>
    </location>
</feature>
<name>A0A8S1FD12_9PELO</name>
<proteinExistence type="predicted"/>
<accession>A0A8S1FD12</accession>
<comment type="caution">
    <text evidence="3">The sequence shown here is derived from an EMBL/GenBank/DDBJ whole genome shotgun (WGS) entry which is preliminary data.</text>
</comment>
<keyword evidence="1" id="KW-0472">Membrane</keyword>
<feature type="transmembrane region" description="Helical" evidence="1">
    <location>
        <begin position="50"/>
        <end position="73"/>
    </location>
</feature>
<keyword evidence="2" id="KW-0732">Signal</keyword>
<dbReference type="EMBL" id="CADEPM010000015">
    <property type="protein sequence ID" value="CAB3411712.1"/>
    <property type="molecule type" value="Genomic_DNA"/>
</dbReference>
<protein>
    <submittedName>
        <fullName evidence="3">Uncharacterized protein</fullName>
    </submittedName>
</protein>
<evidence type="ECO:0000313" key="3">
    <source>
        <dbReference type="EMBL" id="CAB3411712.1"/>
    </source>
</evidence>
<keyword evidence="4" id="KW-1185">Reference proteome</keyword>
<organism evidence="3 4">
    <name type="scientific">Caenorhabditis bovis</name>
    <dbReference type="NCBI Taxonomy" id="2654633"/>
    <lineage>
        <taxon>Eukaryota</taxon>
        <taxon>Metazoa</taxon>
        <taxon>Ecdysozoa</taxon>
        <taxon>Nematoda</taxon>
        <taxon>Chromadorea</taxon>
        <taxon>Rhabditida</taxon>
        <taxon>Rhabditina</taxon>
        <taxon>Rhabditomorpha</taxon>
        <taxon>Rhabditoidea</taxon>
        <taxon>Rhabditidae</taxon>
        <taxon>Peloderinae</taxon>
        <taxon>Caenorhabditis</taxon>
    </lineage>
</organism>
<evidence type="ECO:0000256" key="2">
    <source>
        <dbReference type="SAM" id="SignalP"/>
    </source>
</evidence>
<gene>
    <name evidence="3" type="ORF">CBOVIS_LOCUS13087</name>
</gene>